<organism evidence="1">
    <name type="scientific">human gut metagenome</name>
    <dbReference type="NCBI Taxonomy" id="408170"/>
    <lineage>
        <taxon>unclassified sequences</taxon>
        <taxon>metagenomes</taxon>
        <taxon>organismal metagenomes</taxon>
    </lineage>
</organism>
<accession>K1S5Z8</accession>
<dbReference type="AlphaFoldDB" id="K1S5Z8"/>
<protein>
    <submittedName>
        <fullName evidence="1">Uncharacterized protein</fullName>
    </submittedName>
</protein>
<dbReference type="EMBL" id="AJWZ01007736">
    <property type="protein sequence ID" value="EKC56077.1"/>
    <property type="molecule type" value="Genomic_DNA"/>
</dbReference>
<sequence>MRKGGYSMLKQWIPAAKPDKEELDKRLDAAQEELLRLQMQIKEHKL</sequence>
<gene>
    <name evidence="1" type="ORF">OBE_11247</name>
</gene>
<reference evidence="1" key="1">
    <citation type="journal article" date="2013" name="Environ. Microbiol.">
        <title>Microbiota from the distal guts of lean and obese adolescents exhibit partial functional redundancy besides clear differences in community structure.</title>
        <authorList>
            <person name="Ferrer M."/>
            <person name="Ruiz A."/>
            <person name="Lanza F."/>
            <person name="Haange S.B."/>
            <person name="Oberbach A."/>
            <person name="Till H."/>
            <person name="Bargiela R."/>
            <person name="Campoy C."/>
            <person name="Segura M.T."/>
            <person name="Richter M."/>
            <person name="von Bergen M."/>
            <person name="Seifert J."/>
            <person name="Suarez A."/>
        </authorList>
    </citation>
    <scope>NUCLEOTIDE SEQUENCE</scope>
</reference>
<proteinExistence type="predicted"/>
<feature type="non-terminal residue" evidence="1">
    <location>
        <position position="46"/>
    </location>
</feature>
<name>K1S5Z8_9ZZZZ</name>
<evidence type="ECO:0000313" key="1">
    <source>
        <dbReference type="EMBL" id="EKC56077.1"/>
    </source>
</evidence>
<comment type="caution">
    <text evidence="1">The sequence shown here is derived from an EMBL/GenBank/DDBJ whole genome shotgun (WGS) entry which is preliminary data.</text>
</comment>